<comment type="subcellular location">
    <subcellularLocation>
        <location evidence="1">Membrane</location>
        <topology evidence="1">Single-pass membrane protein</topology>
    </subcellularLocation>
</comment>
<comment type="caution">
    <text evidence="13">The sequence shown here is derived from an EMBL/GenBank/DDBJ whole genome shotgun (WGS) entry which is preliminary data.</text>
</comment>
<evidence type="ECO:0000256" key="6">
    <source>
        <dbReference type="ARBA" id="ARBA00022989"/>
    </source>
</evidence>
<keyword evidence="14" id="KW-1185">Reference proteome</keyword>
<feature type="transmembrane region" description="Helical" evidence="11">
    <location>
        <begin position="152"/>
        <end position="171"/>
    </location>
</feature>
<evidence type="ECO:0000313" key="13">
    <source>
        <dbReference type="EMBL" id="CAJ1952735.1"/>
    </source>
</evidence>
<dbReference type="PANTHER" id="PTHR27000:SF679">
    <property type="entry name" value="OS01G0170300 PROTEIN"/>
    <property type="match status" value="1"/>
</dbReference>
<evidence type="ECO:0000256" key="3">
    <source>
        <dbReference type="ARBA" id="ARBA00022692"/>
    </source>
</evidence>
<evidence type="ECO:0000256" key="1">
    <source>
        <dbReference type="ARBA" id="ARBA00004167"/>
    </source>
</evidence>
<keyword evidence="8" id="KW-0675">Receptor</keyword>
<dbReference type="InterPro" id="IPR001611">
    <property type="entry name" value="Leu-rich_rpt"/>
</dbReference>
<evidence type="ECO:0000256" key="11">
    <source>
        <dbReference type="SAM" id="Phobius"/>
    </source>
</evidence>
<keyword evidence="7 11" id="KW-0472">Membrane</keyword>
<keyword evidence="5" id="KW-0677">Repeat</keyword>
<name>A0AAD2FT46_9STRA</name>
<evidence type="ECO:0000256" key="10">
    <source>
        <dbReference type="SAM" id="MobiDB-lite"/>
    </source>
</evidence>
<evidence type="ECO:0000259" key="12">
    <source>
        <dbReference type="PROSITE" id="PS00022"/>
    </source>
</evidence>
<evidence type="ECO:0000256" key="5">
    <source>
        <dbReference type="ARBA" id="ARBA00022737"/>
    </source>
</evidence>
<dbReference type="InterPro" id="IPR032675">
    <property type="entry name" value="LRR_dom_sf"/>
</dbReference>
<evidence type="ECO:0000313" key="14">
    <source>
        <dbReference type="Proteomes" id="UP001295423"/>
    </source>
</evidence>
<dbReference type="Gene3D" id="3.80.10.10">
    <property type="entry name" value="Ribonuclease Inhibitor"/>
    <property type="match status" value="1"/>
</dbReference>
<keyword evidence="6 11" id="KW-1133">Transmembrane helix</keyword>
<evidence type="ECO:0000256" key="4">
    <source>
        <dbReference type="ARBA" id="ARBA00022729"/>
    </source>
</evidence>
<evidence type="ECO:0000256" key="2">
    <source>
        <dbReference type="ARBA" id="ARBA00022614"/>
    </source>
</evidence>
<keyword evidence="4" id="KW-0732">Signal</keyword>
<dbReference type="Pfam" id="PF00560">
    <property type="entry name" value="LRR_1"/>
    <property type="match status" value="3"/>
</dbReference>
<dbReference type="AlphaFoldDB" id="A0AAD2FT46"/>
<dbReference type="SUPFAM" id="SSF52058">
    <property type="entry name" value="L domain-like"/>
    <property type="match status" value="1"/>
</dbReference>
<accession>A0AAD2FT46</accession>
<proteinExistence type="predicted"/>
<feature type="domain" description="EGF-like" evidence="12">
    <location>
        <begin position="678"/>
        <end position="689"/>
    </location>
</feature>
<dbReference type="InterPro" id="IPR000742">
    <property type="entry name" value="EGF"/>
</dbReference>
<keyword evidence="3 11" id="KW-0812">Transmembrane</keyword>
<evidence type="ECO:0000256" key="7">
    <source>
        <dbReference type="ARBA" id="ARBA00023136"/>
    </source>
</evidence>
<reference evidence="13" key="1">
    <citation type="submission" date="2023-08" db="EMBL/GenBank/DDBJ databases">
        <authorList>
            <person name="Audoor S."/>
            <person name="Bilcke G."/>
        </authorList>
    </citation>
    <scope>NUCLEOTIDE SEQUENCE</scope>
</reference>
<feature type="region of interest" description="Disordered" evidence="10">
    <location>
        <begin position="1"/>
        <end position="25"/>
    </location>
</feature>
<dbReference type="GO" id="GO:0016020">
    <property type="term" value="C:membrane"/>
    <property type="evidence" value="ECO:0007669"/>
    <property type="project" value="UniProtKB-SubCell"/>
</dbReference>
<gene>
    <name evidence="13" type="ORF">CYCCA115_LOCUS13690</name>
</gene>
<feature type="transmembrane region" description="Helical" evidence="11">
    <location>
        <begin position="334"/>
        <end position="356"/>
    </location>
</feature>
<dbReference type="Proteomes" id="UP001295423">
    <property type="component" value="Unassembled WGS sequence"/>
</dbReference>
<evidence type="ECO:0000256" key="9">
    <source>
        <dbReference type="ARBA" id="ARBA00023180"/>
    </source>
</evidence>
<feature type="transmembrane region" description="Helical" evidence="11">
    <location>
        <begin position="183"/>
        <end position="206"/>
    </location>
</feature>
<evidence type="ECO:0000256" key="8">
    <source>
        <dbReference type="ARBA" id="ARBA00023170"/>
    </source>
</evidence>
<keyword evidence="2" id="KW-0433">Leucine-rich repeat</keyword>
<dbReference type="EMBL" id="CAKOGP040001814">
    <property type="protein sequence ID" value="CAJ1952735.1"/>
    <property type="molecule type" value="Genomic_DNA"/>
</dbReference>
<keyword evidence="9" id="KW-0325">Glycoprotein</keyword>
<dbReference type="PROSITE" id="PS00022">
    <property type="entry name" value="EGF_1"/>
    <property type="match status" value="1"/>
</dbReference>
<protein>
    <recommendedName>
        <fullName evidence="12">EGF-like domain-containing protein</fullName>
    </recommendedName>
</protein>
<dbReference type="PANTHER" id="PTHR27000">
    <property type="entry name" value="LEUCINE-RICH REPEAT RECEPTOR-LIKE PROTEIN KINASE FAMILY PROTEIN-RELATED"/>
    <property type="match status" value="1"/>
</dbReference>
<sequence>MTDAWSVSFKSSGDEDAVADDTPGAALDDASKQLLVALIARMDRMEKEQVSARRVDHLETMLEDLQHRLHKAEQRISPFDTHSLPWRQIGGAAPPPPEGRASHAETAEEAAIDNVEIGEEFRDRDIKPNEEYQLPMDIYTVVTAWKRNSRPFWIALIVIGIQILLLSLLLIDQIGSTGASDLVVFPSNVPTIVHVAQALATVIAIFDQDDLRSAIENYFDGLPTRFKGDDTFQSMTKLQWNFSCCIRFSQGFLSVFASFILAAQSETVFDVLLNFLGVKFVSELDDLSFSLGKLGYFGEECEQATIRITEVIFQQDNRNKVNGRDWKKSWFKKYAHVIGVFGILSFLMGLFFYVVISQNNGTFSAEVIQMKAGQDDIPFASLFQGCYRKSSDGKKFDRRLSYEQVGFEASGGKFAFCGDTPGTSEKAWIFMVGEDATDPCRDFVARTEATDSYNILDVSNSQWFSSGGVAFGDMDVSAVLRSSPECQRIDVNRDQKICDQLDLEGYIDSNQLEFPLKSFNRTFVNRTGAIVYTYPALTHPIFVESTSTPASFELMFYTGQSWVLTDAIKSKTTGGDVSMQNYMDSEPEFRSILFSMVFNGTGVSLVTDSIAVNTVELSYTPSGLRWFRTREADRDTPYNYPTADQSRPVDAVLVSCASCDDNENPCSFGGKCLEDGTCDCVNGGSGALCKVPPNADGICNTYFNNEVYGWDGGDCCGATCVGPTCGLGGITSPFGIDNYQQDPSTDALSVLGYGSCKDPSMAPLTIELKDFDVFDNEEWYVILNNEDGDPFCSTAAINVRCNGITYLHFPQFILHNESDCKRSLTETIYVPFGSQCELSTNIACFGIFCLNHTISVHYGNGTSSAPIRSGNVGVETRLSFGVPSECLTEVLRNYSSSIFDLSTHQGQAASRLSNDGMTEFLCTQRRDFVLERYALTVLNASMHFKSSNWEPGQCHGWGIPAVQTACSNYSVTSLVLEPNAGSLQGTIPTELFLLRNLKELVMRSNNLTSTIPTEFGFLTSLERLELWENNLSGTIPSEIGVTRLSALALARNRLSGTIPTELSLISSLAAIFFDENYLTGPIPSELGALSLDTLSLSENPLSGTVPKLKSLQSLYLYNNPSISGTLPQEWSSSLLNLAITGTNVTGEIPATLPSSSVTLDLSSNPLLSGPIPREVGFLTELKVLALCLNNLTGSIPTELGLLSANLQALDISNNKLENEIPAELLSLKLTSCSLANNNFSGGTAPENCIT</sequence>
<organism evidence="13 14">
    <name type="scientific">Cylindrotheca closterium</name>
    <dbReference type="NCBI Taxonomy" id="2856"/>
    <lineage>
        <taxon>Eukaryota</taxon>
        <taxon>Sar</taxon>
        <taxon>Stramenopiles</taxon>
        <taxon>Ochrophyta</taxon>
        <taxon>Bacillariophyta</taxon>
        <taxon>Bacillariophyceae</taxon>
        <taxon>Bacillariophycidae</taxon>
        <taxon>Bacillariales</taxon>
        <taxon>Bacillariaceae</taxon>
        <taxon>Cylindrotheca</taxon>
    </lineage>
</organism>